<dbReference type="AlphaFoldDB" id="A0A5E4Q965"/>
<evidence type="ECO:0000256" key="9">
    <source>
        <dbReference type="ARBA" id="ARBA00023160"/>
    </source>
</evidence>
<evidence type="ECO:0000256" key="8">
    <source>
        <dbReference type="ARBA" id="ARBA00023136"/>
    </source>
</evidence>
<keyword evidence="7" id="KW-0443">Lipid metabolism</keyword>
<gene>
    <name evidence="10" type="ORF">LSINAPIS_LOCUS5801</name>
</gene>
<evidence type="ECO:0000256" key="5">
    <source>
        <dbReference type="ARBA" id="ARBA00022832"/>
    </source>
</evidence>
<dbReference type="Proteomes" id="UP000324832">
    <property type="component" value="Unassembled WGS sequence"/>
</dbReference>
<sequence length="210" mass="23667">MFKDSFVPAALHPGVPLALRAVEGLLLRAGEYFAGDAVLLAAVEGLREELHVGSEAGQMILRKIGYLGHMVRHVRYQLLGLVGRVEGKRRACIGELGPRCAMDTIRRAYRILFYDRAGGLTSFPAMLNNTVHVIMYSYYLLSAEGSPTVKAFLIRYKKWLTILQMIFLDINVSKLKINKTIFYITKIGNCVLFLNNFILLCKRFIAIVVR</sequence>
<evidence type="ECO:0000256" key="3">
    <source>
        <dbReference type="ARBA" id="ARBA00022679"/>
    </source>
</evidence>
<reference evidence="10 11" key="1">
    <citation type="submission" date="2017-07" db="EMBL/GenBank/DDBJ databases">
        <authorList>
            <person name="Talla V."/>
            <person name="Backstrom N."/>
        </authorList>
    </citation>
    <scope>NUCLEOTIDE SEQUENCE [LARGE SCALE GENOMIC DNA]</scope>
</reference>
<dbReference type="InterPro" id="IPR002076">
    <property type="entry name" value="ELO_fam"/>
</dbReference>
<evidence type="ECO:0000256" key="6">
    <source>
        <dbReference type="ARBA" id="ARBA00022989"/>
    </source>
</evidence>
<keyword evidence="8" id="KW-0472">Membrane</keyword>
<evidence type="ECO:0000256" key="4">
    <source>
        <dbReference type="ARBA" id="ARBA00022692"/>
    </source>
</evidence>
<evidence type="ECO:0000256" key="1">
    <source>
        <dbReference type="ARBA" id="ARBA00004141"/>
    </source>
</evidence>
<accession>A0A5E4Q965</accession>
<evidence type="ECO:0000256" key="7">
    <source>
        <dbReference type="ARBA" id="ARBA00023098"/>
    </source>
</evidence>
<feature type="non-terminal residue" evidence="10">
    <location>
        <position position="210"/>
    </location>
</feature>
<dbReference type="EMBL" id="FZQP02001726">
    <property type="protein sequence ID" value="VVC93658.1"/>
    <property type="molecule type" value="Genomic_DNA"/>
</dbReference>
<dbReference type="GO" id="GO:0006633">
    <property type="term" value="P:fatty acid biosynthetic process"/>
    <property type="evidence" value="ECO:0007669"/>
    <property type="project" value="UniProtKB-KW"/>
</dbReference>
<keyword evidence="5" id="KW-0276">Fatty acid metabolism</keyword>
<organism evidence="10 11">
    <name type="scientific">Leptidea sinapis</name>
    <dbReference type="NCBI Taxonomy" id="189913"/>
    <lineage>
        <taxon>Eukaryota</taxon>
        <taxon>Metazoa</taxon>
        <taxon>Ecdysozoa</taxon>
        <taxon>Arthropoda</taxon>
        <taxon>Hexapoda</taxon>
        <taxon>Insecta</taxon>
        <taxon>Pterygota</taxon>
        <taxon>Neoptera</taxon>
        <taxon>Endopterygota</taxon>
        <taxon>Lepidoptera</taxon>
        <taxon>Glossata</taxon>
        <taxon>Ditrysia</taxon>
        <taxon>Papilionoidea</taxon>
        <taxon>Pieridae</taxon>
        <taxon>Dismorphiinae</taxon>
        <taxon>Leptidea</taxon>
    </lineage>
</organism>
<evidence type="ECO:0000313" key="10">
    <source>
        <dbReference type="EMBL" id="VVC93658.1"/>
    </source>
</evidence>
<dbReference type="GO" id="GO:0016020">
    <property type="term" value="C:membrane"/>
    <property type="evidence" value="ECO:0007669"/>
    <property type="project" value="UniProtKB-SubCell"/>
</dbReference>
<evidence type="ECO:0000313" key="11">
    <source>
        <dbReference type="Proteomes" id="UP000324832"/>
    </source>
</evidence>
<keyword evidence="6" id="KW-1133">Transmembrane helix</keyword>
<keyword evidence="4" id="KW-0812">Transmembrane</keyword>
<evidence type="ECO:0000256" key="2">
    <source>
        <dbReference type="ARBA" id="ARBA00022516"/>
    </source>
</evidence>
<comment type="subcellular location">
    <subcellularLocation>
        <location evidence="1">Membrane</location>
        <topology evidence="1">Multi-pass membrane protein</topology>
    </subcellularLocation>
</comment>
<keyword evidence="9" id="KW-0275">Fatty acid biosynthesis</keyword>
<dbReference type="Pfam" id="PF01151">
    <property type="entry name" value="ELO"/>
    <property type="match status" value="1"/>
</dbReference>
<protein>
    <submittedName>
        <fullName evidence="10">Uncharacterized protein</fullName>
    </submittedName>
</protein>
<name>A0A5E4Q965_9NEOP</name>
<keyword evidence="11" id="KW-1185">Reference proteome</keyword>
<keyword evidence="2" id="KW-0444">Lipid biosynthesis</keyword>
<keyword evidence="3" id="KW-0808">Transferase</keyword>
<proteinExistence type="predicted"/>
<dbReference type="GO" id="GO:0009922">
    <property type="term" value="F:fatty acid elongase activity"/>
    <property type="evidence" value="ECO:0007669"/>
    <property type="project" value="InterPro"/>
</dbReference>